<evidence type="ECO:0000256" key="8">
    <source>
        <dbReference type="ARBA" id="ARBA00022975"/>
    </source>
</evidence>
<evidence type="ECO:0000256" key="9">
    <source>
        <dbReference type="HAMAP-Rule" id="MF_01208"/>
    </source>
</evidence>
<evidence type="ECO:0000256" key="2">
    <source>
        <dbReference type="ARBA" id="ARBA00004889"/>
    </source>
</evidence>
<organism evidence="11 12">
    <name type="scientific">Rhodanobacter soli</name>
    <dbReference type="NCBI Taxonomy" id="590609"/>
    <lineage>
        <taxon>Bacteria</taxon>
        <taxon>Pseudomonadati</taxon>
        <taxon>Pseudomonadota</taxon>
        <taxon>Gammaproteobacteria</taxon>
        <taxon>Lysobacterales</taxon>
        <taxon>Rhodanobacteraceae</taxon>
        <taxon>Rhodanobacter</taxon>
    </lineage>
</organism>
<feature type="binding site" evidence="9">
    <location>
        <position position="123"/>
    </location>
    <ligand>
        <name>5-phospho-alpha-D-ribose 1-diphosphate</name>
        <dbReference type="ChEBI" id="CHEBI:58017"/>
        <note>ligand shared between dimeric partners</note>
    </ligand>
</feature>
<feature type="binding site" evidence="9">
    <location>
        <position position="180"/>
    </location>
    <ligand>
        <name>orotate</name>
        <dbReference type="ChEBI" id="CHEBI:30839"/>
    </ligand>
</feature>
<accession>A0ABV2PXM9</accession>
<feature type="binding site" evidence="9">
    <location>
        <position position="127"/>
    </location>
    <ligand>
        <name>5-phospho-alpha-D-ribose 1-diphosphate</name>
        <dbReference type="ChEBI" id="CHEBI:58017"/>
        <note>ligand shared between dimeric partners</note>
    </ligand>
</feature>
<comment type="function">
    <text evidence="1 9">Catalyzes the transfer of a ribosyl phosphate group from 5-phosphoribose 1-diphosphate to orotate, leading to the formation of orotidine monophosphate (OMP).</text>
</comment>
<dbReference type="CDD" id="cd06223">
    <property type="entry name" value="PRTases_typeI"/>
    <property type="match status" value="1"/>
</dbReference>
<feature type="binding site" description="in other chain" evidence="9">
    <location>
        <begin position="148"/>
        <end position="156"/>
    </location>
    <ligand>
        <name>5-phospho-alpha-D-ribose 1-diphosphate</name>
        <dbReference type="ChEBI" id="CHEBI:58017"/>
        <note>ligand shared between dimeric partners</note>
    </ligand>
</feature>
<evidence type="ECO:0000313" key="11">
    <source>
        <dbReference type="EMBL" id="MET4569495.1"/>
    </source>
</evidence>
<dbReference type="HAMAP" id="MF_01208">
    <property type="entry name" value="PyrE"/>
    <property type="match status" value="1"/>
</dbReference>
<name>A0ABV2PXM9_9GAMM</name>
<feature type="domain" description="Phosphoribosyltransferase" evidence="10">
    <location>
        <begin position="63"/>
        <end position="185"/>
    </location>
</feature>
<keyword evidence="8 9" id="KW-0665">Pyrimidine biosynthesis</keyword>
<dbReference type="InterPro" id="IPR023031">
    <property type="entry name" value="OPRT"/>
</dbReference>
<dbReference type="NCBIfam" id="TIGR00336">
    <property type="entry name" value="pyrE"/>
    <property type="match status" value="1"/>
</dbReference>
<dbReference type="GO" id="GO:0004588">
    <property type="term" value="F:orotate phosphoribosyltransferase activity"/>
    <property type="evidence" value="ECO:0007669"/>
    <property type="project" value="UniProtKB-EC"/>
</dbReference>
<keyword evidence="12" id="KW-1185">Reference proteome</keyword>
<evidence type="ECO:0000256" key="4">
    <source>
        <dbReference type="ARBA" id="ARBA00011738"/>
    </source>
</evidence>
<comment type="pathway">
    <text evidence="2 9">Pyrimidine metabolism; UMP biosynthesis via de novo pathway; UMP from orotate: step 1/2.</text>
</comment>
<reference evidence="11 12" key="1">
    <citation type="submission" date="2024-06" db="EMBL/GenBank/DDBJ databases">
        <title>Sorghum-associated microbial communities from plants grown in Nebraska, USA.</title>
        <authorList>
            <person name="Schachtman D."/>
        </authorList>
    </citation>
    <scope>NUCLEOTIDE SEQUENCE [LARGE SCALE GENOMIC DNA]</scope>
    <source>
        <strain evidence="11 12">1757</strain>
    </source>
</reference>
<dbReference type="PANTHER" id="PTHR46683:SF1">
    <property type="entry name" value="OROTATE PHOSPHORIBOSYLTRANSFERASE 1-RELATED"/>
    <property type="match status" value="1"/>
</dbReference>
<comment type="catalytic activity">
    <reaction evidence="9">
        <text>orotidine 5'-phosphate + diphosphate = orotate + 5-phospho-alpha-D-ribose 1-diphosphate</text>
        <dbReference type="Rhea" id="RHEA:10380"/>
        <dbReference type="ChEBI" id="CHEBI:30839"/>
        <dbReference type="ChEBI" id="CHEBI:33019"/>
        <dbReference type="ChEBI" id="CHEBI:57538"/>
        <dbReference type="ChEBI" id="CHEBI:58017"/>
        <dbReference type="EC" id="2.4.2.10"/>
    </reaction>
</comment>
<sequence>MAGVPARSTCCCDRCPDPTVCERPVHDYQRDFIELTLQREVLRFGDFTLKSGRHSPYFFNMGRIDSGAALAQLGRAYAASVVNSGIEVDMLFGPAYKGIALAAATAIALADGHGRDLPWAYNRKEAKDHGEGGVLVGAPLEGRVLIVDDVMTAGTAVRESLALIRAHGAEPAGVLIALDRQERGQGERSAAQEVAADYGIPVIAITGLDDVLAYAGERPQLAAEHARLLAYRERYGVQR</sequence>
<feature type="binding site" description="in other chain" evidence="9">
    <location>
        <position position="124"/>
    </location>
    <ligand>
        <name>5-phospho-alpha-D-ribose 1-diphosphate</name>
        <dbReference type="ChEBI" id="CHEBI:58017"/>
        <note>ligand shared between dimeric partners</note>
    </ligand>
</feature>
<evidence type="ECO:0000259" key="10">
    <source>
        <dbReference type="Pfam" id="PF00156"/>
    </source>
</evidence>
<dbReference type="InterPro" id="IPR004467">
    <property type="entry name" value="Or_phspho_trans_dom"/>
</dbReference>
<dbReference type="EC" id="2.4.2.10" evidence="5 9"/>
<dbReference type="PANTHER" id="PTHR46683">
    <property type="entry name" value="OROTATE PHOSPHORIBOSYLTRANSFERASE 1-RELATED"/>
    <property type="match status" value="1"/>
</dbReference>
<dbReference type="InterPro" id="IPR000836">
    <property type="entry name" value="PRTase_dom"/>
</dbReference>
<dbReference type="InterPro" id="IPR029057">
    <property type="entry name" value="PRTase-like"/>
</dbReference>
<evidence type="ECO:0000313" key="12">
    <source>
        <dbReference type="Proteomes" id="UP001549251"/>
    </source>
</evidence>
<comment type="cofactor">
    <cofactor evidence="9">
        <name>Mg(2+)</name>
        <dbReference type="ChEBI" id="CHEBI:18420"/>
    </cofactor>
</comment>
<dbReference type="Gene3D" id="3.40.50.2020">
    <property type="match status" value="1"/>
</dbReference>
<gene>
    <name evidence="9" type="primary">pyrE</name>
    <name evidence="11" type="ORF">ABIE04_001822</name>
</gene>
<evidence type="ECO:0000256" key="6">
    <source>
        <dbReference type="ARBA" id="ARBA00022676"/>
    </source>
</evidence>
<keyword evidence="6 9" id="KW-0328">Glycosyltransferase</keyword>
<comment type="similarity">
    <text evidence="3 9">Belongs to the purine/pyrimidine phosphoribosyltransferase family. PyrE subfamily.</text>
</comment>
<feature type="binding site" evidence="9">
    <location>
        <position position="129"/>
    </location>
    <ligand>
        <name>5-phospho-alpha-D-ribose 1-diphosphate</name>
        <dbReference type="ChEBI" id="CHEBI:58017"/>
        <note>ligand shared between dimeric partners</note>
    </ligand>
</feature>
<evidence type="ECO:0000256" key="5">
    <source>
        <dbReference type="ARBA" id="ARBA00011971"/>
    </source>
</evidence>
<evidence type="ECO:0000256" key="3">
    <source>
        <dbReference type="ARBA" id="ARBA00006340"/>
    </source>
</evidence>
<feature type="binding site" evidence="9">
    <location>
        <position position="152"/>
    </location>
    <ligand>
        <name>orotate</name>
        <dbReference type="ChEBI" id="CHEBI:30839"/>
    </ligand>
</feature>
<dbReference type="EMBL" id="JBEPSD010000001">
    <property type="protein sequence ID" value="MET4569495.1"/>
    <property type="molecule type" value="Genomic_DNA"/>
</dbReference>
<feature type="binding site" description="in other chain" evidence="9">
    <location>
        <position position="50"/>
    </location>
    <ligand>
        <name>5-phospho-alpha-D-ribose 1-diphosphate</name>
        <dbReference type="ChEBI" id="CHEBI:58017"/>
        <note>ligand shared between dimeric partners</note>
    </ligand>
</feature>
<dbReference type="SUPFAM" id="SSF53271">
    <property type="entry name" value="PRTase-like"/>
    <property type="match status" value="1"/>
</dbReference>
<keyword evidence="7 9" id="KW-0808">Transferase</keyword>
<protein>
    <recommendedName>
        <fullName evidence="5 9">Orotate phosphoribosyltransferase</fullName>
        <shortName evidence="9">OPRT</shortName>
        <shortName evidence="9">OPRTase</shortName>
        <ecNumber evidence="5 9">2.4.2.10</ecNumber>
    </recommendedName>
</protein>
<feature type="binding site" description="in other chain" evidence="9">
    <location>
        <begin position="96"/>
        <end position="97"/>
    </location>
    <ligand>
        <name>5-phospho-alpha-D-ribose 1-diphosphate</name>
        <dbReference type="ChEBI" id="CHEBI:58017"/>
        <note>ligand shared between dimeric partners</note>
    </ligand>
</feature>
<comment type="caution">
    <text evidence="11">The sequence shown here is derived from an EMBL/GenBank/DDBJ whole genome shotgun (WGS) entry which is preliminary data.</text>
</comment>
<evidence type="ECO:0000256" key="1">
    <source>
        <dbReference type="ARBA" id="ARBA00003769"/>
    </source>
</evidence>
<dbReference type="Proteomes" id="UP001549251">
    <property type="component" value="Unassembled WGS sequence"/>
</dbReference>
<comment type="subunit">
    <text evidence="4 9">Homodimer.</text>
</comment>
<keyword evidence="9" id="KW-0460">Magnesium</keyword>
<dbReference type="Pfam" id="PF00156">
    <property type="entry name" value="Pribosyltran"/>
    <property type="match status" value="1"/>
</dbReference>
<evidence type="ECO:0000256" key="7">
    <source>
        <dbReference type="ARBA" id="ARBA00022679"/>
    </source>
</evidence>
<feature type="binding site" evidence="9">
    <location>
        <begin position="58"/>
        <end position="59"/>
    </location>
    <ligand>
        <name>orotate</name>
        <dbReference type="ChEBI" id="CHEBI:30839"/>
    </ligand>
</feature>
<proteinExistence type="inferred from homology"/>